<gene>
    <name evidence="1" type="ORF">BACCELL_04695</name>
</gene>
<name>E2NK54_9BACE</name>
<sequence>MSAVYRYFIENYKLAILIKRRVNAATCYTPYIVFAQRYN</sequence>
<evidence type="ECO:0000313" key="2">
    <source>
        <dbReference type="Proteomes" id="UP000003711"/>
    </source>
</evidence>
<dbReference type="AlphaFoldDB" id="E2NK54"/>
<organism evidence="1 2">
    <name type="scientific">Bacteroides cellulosilyticus DSM 14838</name>
    <dbReference type="NCBI Taxonomy" id="537012"/>
    <lineage>
        <taxon>Bacteria</taxon>
        <taxon>Pseudomonadati</taxon>
        <taxon>Bacteroidota</taxon>
        <taxon>Bacteroidia</taxon>
        <taxon>Bacteroidales</taxon>
        <taxon>Bacteroidaceae</taxon>
        <taxon>Bacteroides</taxon>
    </lineage>
</organism>
<comment type="caution">
    <text evidence="1">The sequence shown here is derived from an EMBL/GenBank/DDBJ whole genome shotgun (WGS) entry which is preliminary data.</text>
</comment>
<evidence type="ECO:0000313" key="1">
    <source>
        <dbReference type="EMBL" id="EEF87714.1"/>
    </source>
</evidence>
<proteinExistence type="predicted"/>
<dbReference type="EMBL" id="ACCH01000371">
    <property type="protein sequence ID" value="EEF87714.1"/>
    <property type="molecule type" value="Genomic_DNA"/>
</dbReference>
<accession>E2NK54</accession>
<reference evidence="1 2" key="1">
    <citation type="submission" date="2008-12" db="EMBL/GenBank/DDBJ databases">
        <authorList>
            <person name="Fulton L."/>
            <person name="Clifton S."/>
            <person name="Fulton B."/>
            <person name="Xu J."/>
            <person name="Minx P."/>
            <person name="Pepin K.H."/>
            <person name="Johnson M."/>
            <person name="Bhonagiri V."/>
            <person name="Nash W.E."/>
            <person name="Mardis E.R."/>
            <person name="Wilson R.K."/>
        </authorList>
    </citation>
    <scope>NUCLEOTIDE SEQUENCE [LARGE SCALE GENOMIC DNA]</scope>
    <source>
        <strain evidence="1 2">DSM 14838</strain>
    </source>
</reference>
<protein>
    <submittedName>
        <fullName evidence="1">Uncharacterized protein</fullName>
    </submittedName>
</protein>
<dbReference type="HOGENOM" id="CLU_3304411_0_0_10"/>
<dbReference type="Proteomes" id="UP000003711">
    <property type="component" value="Unassembled WGS sequence"/>
</dbReference>
<reference evidence="1 2" key="2">
    <citation type="submission" date="2009-01" db="EMBL/GenBank/DDBJ databases">
        <title>Draft genome sequence of Bacteroides cellulosilyticus (DSM 14838).</title>
        <authorList>
            <person name="Sudarsanam P."/>
            <person name="Ley R."/>
            <person name="Guruge J."/>
            <person name="Turnbaugh P.J."/>
            <person name="Mahowald M."/>
            <person name="Liep D."/>
            <person name="Gordon J."/>
        </authorList>
    </citation>
    <scope>NUCLEOTIDE SEQUENCE [LARGE SCALE GENOMIC DNA]</scope>
    <source>
        <strain evidence="1 2">DSM 14838</strain>
    </source>
</reference>